<evidence type="ECO:0000256" key="1">
    <source>
        <dbReference type="SAM" id="SignalP"/>
    </source>
</evidence>
<sequence>MLKKKIIIAAISLAGITLCGYAVFADAPVTGSPGSDSDPLVTKSYVEKYVGDFFKGTAGDWQTTQLTPGQVFSCDAGAEFIVRSGKAVTVDSTGSGIPDLTDGTNILSGQAVPKNHLCIVPRSDGRGVKAVDTVWVMHKGSVNVK</sequence>
<dbReference type="KEGG" id="dae:Dtox_4121"/>
<dbReference type="STRING" id="485916.Dtox_4121"/>
<feature type="signal peptide" evidence="1">
    <location>
        <begin position="1"/>
        <end position="24"/>
    </location>
</feature>
<dbReference type="AlphaFoldDB" id="C8VYS0"/>
<dbReference type="Proteomes" id="UP000002217">
    <property type="component" value="Chromosome"/>
</dbReference>
<keyword evidence="3" id="KW-1185">Reference proteome</keyword>
<name>C8VYS0_DESAS</name>
<gene>
    <name evidence="2" type="ordered locus">Dtox_4121</name>
</gene>
<evidence type="ECO:0000313" key="2">
    <source>
        <dbReference type="EMBL" id="ACV64791.1"/>
    </source>
</evidence>
<keyword evidence="1" id="KW-0732">Signal</keyword>
<dbReference type="EMBL" id="CP001720">
    <property type="protein sequence ID" value="ACV64791.1"/>
    <property type="molecule type" value="Genomic_DNA"/>
</dbReference>
<dbReference type="RefSeq" id="WP_015759461.1">
    <property type="nucleotide sequence ID" value="NC_013216.1"/>
</dbReference>
<dbReference type="HOGENOM" id="CLU_117097_1_0_9"/>
<accession>C8VYS0</accession>
<proteinExistence type="predicted"/>
<reference evidence="2 3" key="1">
    <citation type="journal article" date="2009" name="Stand. Genomic Sci.">
        <title>Complete genome sequence of Desulfotomaculum acetoxidans type strain (5575).</title>
        <authorList>
            <person name="Spring S."/>
            <person name="Lapidus A."/>
            <person name="Schroder M."/>
            <person name="Gleim D."/>
            <person name="Sims D."/>
            <person name="Meincke L."/>
            <person name="Glavina Del Rio T."/>
            <person name="Tice H."/>
            <person name="Copeland A."/>
            <person name="Cheng J.F."/>
            <person name="Lucas S."/>
            <person name="Chen F."/>
            <person name="Nolan M."/>
            <person name="Bruce D."/>
            <person name="Goodwin L."/>
            <person name="Pitluck S."/>
            <person name="Ivanova N."/>
            <person name="Mavromatis K."/>
            <person name="Mikhailova N."/>
            <person name="Pati A."/>
            <person name="Chen A."/>
            <person name="Palaniappan K."/>
            <person name="Land M."/>
            <person name="Hauser L."/>
            <person name="Chang Y.J."/>
            <person name="Jeffries C.D."/>
            <person name="Chain P."/>
            <person name="Saunders E."/>
            <person name="Brettin T."/>
            <person name="Detter J.C."/>
            <person name="Goker M."/>
            <person name="Bristow J."/>
            <person name="Eisen J.A."/>
            <person name="Markowitz V."/>
            <person name="Hugenholtz P."/>
            <person name="Kyrpides N.C."/>
            <person name="Klenk H.P."/>
            <person name="Han C."/>
        </authorList>
    </citation>
    <scope>NUCLEOTIDE SEQUENCE [LARGE SCALE GENOMIC DNA]</scope>
    <source>
        <strain evidence="3">ATCC 49208 / DSM 771 / VKM B-1644</strain>
    </source>
</reference>
<evidence type="ECO:0000313" key="3">
    <source>
        <dbReference type="Proteomes" id="UP000002217"/>
    </source>
</evidence>
<protein>
    <submittedName>
        <fullName evidence="2">Uncharacterized protein</fullName>
    </submittedName>
</protein>
<feature type="chain" id="PRO_5038725415" evidence="1">
    <location>
        <begin position="25"/>
        <end position="145"/>
    </location>
</feature>
<organism evidence="2 3">
    <name type="scientific">Desulfofarcimen acetoxidans (strain ATCC 49208 / DSM 771 / KCTC 5769 / VKM B-1644 / 5575)</name>
    <name type="common">Desulfotomaculum acetoxidans</name>
    <dbReference type="NCBI Taxonomy" id="485916"/>
    <lineage>
        <taxon>Bacteria</taxon>
        <taxon>Bacillati</taxon>
        <taxon>Bacillota</taxon>
        <taxon>Clostridia</taxon>
        <taxon>Eubacteriales</taxon>
        <taxon>Peptococcaceae</taxon>
        <taxon>Desulfofarcimen</taxon>
    </lineage>
</organism>
<dbReference type="eggNOG" id="ENOG5032Y5Z">
    <property type="taxonomic scope" value="Bacteria"/>
</dbReference>